<name>A0ABD0MTD6_CIRMR</name>
<gene>
    <name evidence="2" type="ORF">M9458_051447</name>
</gene>
<keyword evidence="3" id="KW-1185">Reference proteome</keyword>
<comment type="caution">
    <text evidence="2">The sequence shown here is derived from an EMBL/GenBank/DDBJ whole genome shotgun (WGS) entry which is preliminary data.</text>
</comment>
<protein>
    <submittedName>
        <fullName evidence="2">Uncharacterized protein</fullName>
    </submittedName>
</protein>
<dbReference type="EMBL" id="JAMKFB020000123">
    <property type="protein sequence ID" value="KAL0153272.1"/>
    <property type="molecule type" value="Genomic_DNA"/>
</dbReference>
<evidence type="ECO:0000313" key="2">
    <source>
        <dbReference type="EMBL" id="KAL0153272.1"/>
    </source>
</evidence>
<dbReference type="AlphaFoldDB" id="A0ABD0MTD6"/>
<feature type="non-terminal residue" evidence="2">
    <location>
        <position position="92"/>
    </location>
</feature>
<proteinExistence type="predicted"/>
<evidence type="ECO:0000313" key="3">
    <source>
        <dbReference type="Proteomes" id="UP001529510"/>
    </source>
</evidence>
<accession>A0ABD0MTD6</accession>
<reference evidence="2 3" key="1">
    <citation type="submission" date="2024-05" db="EMBL/GenBank/DDBJ databases">
        <title>Genome sequencing and assembly of Indian major carp, Cirrhinus mrigala (Hamilton, 1822).</title>
        <authorList>
            <person name="Mohindra V."/>
            <person name="Chowdhury L.M."/>
            <person name="Lal K."/>
            <person name="Jena J.K."/>
        </authorList>
    </citation>
    <scope>NUCLEOTIDE SEQUENCE [LARGE SCALE GENOMIC DNA]</scope>
    <source>
        <strain evidence="2">CM1030</strain>
        <tissue evidence="2">Blood</tissue>
    </source>
</reference>
<feature type="region of interest" description="Disordered" evidence="1">
    <location>
        <begin position="66"/>
        <end position="92"/>
    </location>
</feature>
<dbReference type="Proteomes" id="UP001529510">
    <property type="component" value="Unassembled WGS sequence"/>
</dbReference>
<organism evidence="2 3">
    <name type="scientific">Cirrhinus mrigala</name>
    <name type="common">Mrigala</name>
    <dbReference type="NCBI Taxonomy" id="683832"/>
    <lineage>
        <taxon>Eukaryota</taxon>
        <taxon>Metazoa</taxon>
        <taxon>Chordata</taxon>
        <taxon>Craniata</taxon>
        <taxon>Vertebrata</taxon>
        <taxon>Euteleostomi</taxon>
        <taxon>Actinopterygii</taxon>
        <taxon>Neopterygii</taxon>
        <taxon>Teleostei</taxon>
        <taxon>Ostariophysi</taxon>
        <taxon>Cypriniformes</taxon>
        <taxon>Cyprinidae</taxon>
        <taxon>Labeoninae</taxon>
        <taxon>Labeonini</taxon>
        <taxon>Cirrhinus</taxon>
    </lineage>
</organism>
<evidence type="ECO:0000256" key="1">
    <source>
        <dbReference type="SAM" id="MobiDB-lite"/>
    </source>
</evidence>
<sequence length="92" mass="10228">MPCSRPAVLSKRSAAYKTIGLFVEIIIKHELLTKFLLLSTLITRRGAFSLSASCIDPGLYSLLQQERESPRSAQQNEANIEERTADPGFGFQ</sequence>